<organism evidence="8 9">
    <name type="scientific">Mucilaginibacter aquatilis</name>
    <dbReference type="NCBI Taxonomy" id="1517760"/>
    <lineage>
        <taxon>Bacteria</taxon>
        <taxon>Pseudomonadati</taxon>
        <taxon>Bacteroidota</taxon>
        <taxon>Sphingobacteriia</taxon>
        <taxon>Sphingobacteriales</taxon>
        <taxon>Sphingobacteriaceae</taxon>
        <taxon>Mucilaginibacter</taxon>
    </lineage>
</organism>
<dbReference type="OrthoDB" id="9768177at2"/>
<dbReference type="Pfam" id="PF07715">
    <property type="entry name" value="Plug"/>
    <property type="match status" value="1"/>
</dbReference>
<evidence type="ECO:0000256" key="3">
    <source>
        <dbReference type="ARBA" id="ARBA00023237"/>
    </source>
</evidence>
<dbReference type="Gene3D" id="2.170.130.10">
    <property type="entry name" value="TonB-dependent receptor, plug domain"/>
    <property type="match status" value="1"/>
</dbReference>
<dbReference type="InterPro" id="IPR008969">
    <property type="entry name" value="CarboxyPept-like_regulatory"/>
</dbReference>
<feature type="chain" id="PRO_5026114221" evidence="5">
    <location>
        <begin position="25"/>
        <end position="1007"/>
    </location>
</feature>
<keyword evidence="4" id="KW-0798">TonB box</keyword>
<dbReference type="Gene3D" id="2.40.170.20">
    <property type="entry name" value="TonB-dependent receptor, beta-barrel domain"/>
    <property type="match status" value="1"/>
</dbReference>
<dbReference type="EMBL" id="WQLA01000008">
    <property type="protein sequence ID" value="MVN92982.1"/>
    <property type="molecule type" value="Genomic_DNA"/>
</dbReference>
<comment type="subcellular location">
    <subcellularLocation>
        <location evidence="1 4">Cell outer membrane</location>
    </subcellularLocation>
</comment>
<dbReference type="GO" id="GO:0009279">
    <property type="term" value="C:cell outer membrane"/>
    <property type="evidence" value="ECO:0007669"/>
    <property type="project" value="UniProtKB-SubCell"/>
</dbReference>
<keyword evidence="9" id="KW-1185">Reference proteome</keyword>
<dbReference type="NCBIfam" id="TIGR04056">
    <property type="entry name" value="OMP_RagA_SusC"/>
    <property type="match status" value="1"/>
</dbReference>
<dbReference type="AlphaFoldDB" id="A0A6I4ICU2"/>
<comment type="caution">
    <text evidence="8">The sequence shown here is derived from an EMBL/GenBank/DDBJ whole genome shotgun (WGS) entry which is preliminary data.</text>
</comment>
<keyword evidence="2 4" id="KW-0472">Membrane</keyword>
<proteinExistence type="inferred from homology"/>
<evidence type="ECO:0000259" key="7">
    <source>
        <dbReference type="Pfam" id="PF07715"/>
    </source>
</evidence>
<gene>
    <name evidence="8" type="ORF">GO816_17765</name>
</gene>
<evidence type="ECO:0000256" key="1">
    <source>
        <dbReference type="ARBA" id="ARBA00004442"/>
    </source>
</evidence>
<protein>
    <submittedName>
        <fullName evidence="8">SusC/RagA family TonB-linked outer membrane protein</fullName>
    </submittedName>
</protein>
<dbReference type="SUPFAM" id="SSF56935">
    <property type="entry name" value="Porins"/>
    <property type="match status" value="1"/>
</dbReference>
<evidence type="ECO:0000256" key="5">
    <source>
        <dbReference type="SAM" id="SignalP"/>
    </source>
</evidence>
<dbReference type="InterPro" id="IPR037066">
    <property type="entry name" value="Plug_dom_sf"/>
</dbReference>
<reference evidence="8 9" key="1">
    <citation type="submission" date="2019-12" db="EMBL/GenBank/DDBJ databases">
        <title>Mucilaginibacter sp. HME9299 genome sequencing and assembly.</title>
        <authorList>
            <person name="Kang H."/>
            <person name="Kim H."/>
            <person name="Joh K."/>
        </authorList>
    </citation>
    <scope>NUCLEOTIDE SEQUENCE [LARGE SCALE GENOMIC DNA]</scope>
    <source>
        <strain evidence="8 9">HME9299</strain>
    </source>
</reference>
<dbReference type="InterPro" id="IPR023997">
    <property type="entry name" value="TonB-dep_OMP_SusC/RagA_CS"/>
</dbReference>
<dbReference type="SUPFAM" id="SSF49464">
    <property type="entry name" value="Carboxypeptidase regulatory domain-like"/>
    <property type="match status" value="1"/>
</dbReference>
<dbReference type="InterPro" id="IPR000531">
    <property type="entry name" value="Beta-barrel_TonB"/>
</dbReference>
<accession>A0A6I4ICU2</accession>
<evidence type="ECO:0000313" key="9">
    <source>
        <dbReference type="Proteomes" id="UP000434850"/>
    </source>
</evidence>
<dbReference type="NCBIfam" id="TIGR04057">
    <property type="entry name" value="SusC_RagA_signa"/>
    <property type="match status" value="1"/>
</dbReference>
<dbReference type="Proteomes" id="UP000434850">
    <property type="component" value="Unassembled WGS sequence"/>
</dbReference>
<feature type="signal peptide" evidence="5">
    <location>
        <begin position="1"/>
        <end position="24"/>
    </location>
</feature>
<dbReference type="Pfam" id="PF13715">
    <property type="entry name" value="CarbopepD_reg_2"/>
    <property type="match status" value="1"/>
</dbReference>
<dbReference type="RefSeq" id="WP_157543303.1">
    <property type="nucleotide sequence ID" value="NZ_WQLA01000008.1"/>
</dbReference>
<keyword evidence="3" id="KW-0998">Cell outer membrane</keyword>
<keyword evidence="5" id="KW-0732">Signal</keyword>
<evidence type="ECO:0000259" key="6">
    <source>
        <dbReference type="Pfam" id="PF00593"/>
    </source>
</evidence>
<dbReference type="InterPro" id="IPR036942">
    <property type="entry name" value="Beta-barrel_TonB_sf"/>
</dbReference>
<name>A0A6I4ICU2_9SPHI</name>
<evidence type="ECO:0000313" key="8">
    <source>
        <dbReference type="EMBL" id="MVN92982.1"/>
    </source>
</evidence>
<feature type="domain" description="TonB-dependent receptor-like beta-barrel" evidence="6">
    <location>
        <begin position="411"/>
        <end position="766"/>
    </location>
</feature>
<feature type="domain" description="TonB-dependent receptor plug" evidence="7">
    <location>
        <begin position="125"/>
        <end position="231"/>
    </location>
</feature>
<evidence type="ECO:0000256" key="2">
    <source>
        <dbReference type="ARBA" id="ARBA00023136"/>
    </source>
</evidence>
<comment type="similarity">
    <text evidence="4">Belongs to the TonB-dependent receptor family.</text>
</comment>
<dbReference type="InterPro" id="IPR012910">
    <property type="entry name" value="Plug_dom"/>
</dbReference>
<sequence length="1007" mass="110232">MKFFSKYLLLCPVLCILLVTKVFSQQKEVIAGSVVYHGTVVDDQQKPLPGVSVFIQERRGQTQTNKKGEFDIKGSKNDVLIVKMPGYFTSQVVLSIGDSLRITLHSAPADAGEDDDANIPFAVRKKRELSAAVTVLNSDAIPQLPTNDLRNLFSGRVSGLYQAQVGTAPGTTATTVMVRSMNSLSINNARIFVDGTERDYADMDLSEIASVTVLKDAATLSWYGLRGGNGVVMVNTKKGDPTRSYIRFDSQVGLQEAVNLIKPLNSYDYTRLYNEAVVNDGGTAPYSQTVLDAYRNGTSPYLYPNNNFVADYLRKTSPVQRYAFSMGGGKRTVRYFASVSYLNQNGFFKHTETPSYNSNISYKKYNFRGNIDFEASKYLTVSLNAGVRIENRITPGTGLTDVMNTIFNTPPNAFPVLNADGTLGGASQFTKNPLGLLQQSGYVSDQNRVLLATLNIKQRLDFWVPGLSFNVLGSYDGVGNYISGLSQQYTVSDQTLATPQNYLTASPVGYRTTTYGNNALQNEFWAGFDYDKEFGSHSLKVSLRGQRFADKAPERLDYRNQGLAGRADYSYKQRYFAGFTAGYSGSENFAPGKRYGFFPAGSAGWVISEENFLKKLSVISYLKARASYGLVGNGDIDGDRFPFESFYSRNLTGGGYSFGSTPAATNSATELNLGNPNLTWETIRMLNAGFDARFFNNSLGLSADYYYTRRSNILTGSVYPSLIGQSAGLINLGSVQSRGVEMSASYTRRINKLTIGLNGNILISKSKVLSDRLVGVPTYQQTVGHIAGSTLVFLSDGLFQSQAEIDNSPRQTLSGKAAPGDIKYKDIGGPNGVPDGIIDNNDQIRIDKSTLPHTYYGFGGNFQYGIFDLTFQFQGVIGRTVNIQGLVNSGPSSFNQLSLRRFTPDNAANAEFPRLGIADRGNNTAASDFWLRSGNYLKLKTAEIGVNLPNNLSTRFGLNNARFYIGGLNLFTTNDLGIGVDPEIQIAGRGTTYPYSKIYTLGLSVNF</sequence>
<evidence type="ECO:0000256" key="4">
    <source>
        <dbReference type="RuleBase" id="RU003357"/>
    </source>
</evidence>
<dbReference type="Pfam" id="PF00593">
    <property type="entry name" value="TonB_dep_Rec_b-barrel"/>
    <property type="match status" value="1"/>
</dbReference>
<dbReference type="InterPro" id="IPR023996">
    <property type="entry name" value="TonB-dep_OMP_SusC/RagA"/>
</dbReference>